<keyword evidence="1" id="KW-0472">Membrane</keyword>
<accession>A0A918UX81</accession>
<dbReference type="EMBL" id="BMZB01000004">
    <property type="protein sequence ID" value="GGZ40269.1"/>
    <property type="molecule type" value="Genomic_DNA"/>
</dbReference>
<evidence type="ECO:0000259" key="2">
    <source>
        <dbReference type="Pfam" id="PF01551"/>
    </source>
</evidence>
<reference evidence="4" key="2">
    <citation type="submission" date="2020-09" db="EMBL/GenBank/DDBJ databases">
        <authorList>
            <person name="Sun Q."/>
            <person name="Kim S."/>
        </authorList>
    </citation>
    <scope>NUCLEOTIDE SEQUENCE</scope>
    <source>
        <strain evidence="4">KCTC 32296</strain>
    </source>
</reference>
<protein>
    <submittedName>
        <fullName evidence="4">Peptidase M24</fullName>
    </submittedName>
</protein>
<dbReference type="InterPro" id="IPR016047">
    <property type="entry name" value="M23ase_b-sheet_dom"/>
</dbReference>
<evidence type="ECO:0000313" key="5">
    <source>
        <dbReference type="Proteomes" id="UP000662572"/>
    </source>
</evidence>
<dbReference type="InterPro" id="IPR045974">
    <property type="entry name" value="DUF5930"/>
</dbReference>
<dbReference type="Pfam" id="PF19353">
    <property type="entry name" value="DUF5930"/>
    <property type="match status" value="1"/>
</dbReference>
<proteinExistence type="predicted"/>
<evidence type="ECO:0000256" key="1">
    <source>
        <dbReference type="SAM" id="Phobius"/>
    </source>
</evidence>
<reference evidence="4" key="1">
    <citation type="journal article" date="2014" name="Int. J. Syst. Evol. Microbiol.">
        <title>Complete genome sequence of Corynebacterium casei LMG S-19264T (=DSM 44701T), isolated from a smear-ripened cheese.</title>
        <authorList>
            <consortium name="US DOE Joint Genome Institute (JGI-PGF)"/>
            <person name="Walter F."/>
            <person name="Albersmeier A."/>
            <person name="Kalinowski J."/>
            <person name="Ruckert C."/>
        </authorList>
    </citation>
    <scope>NUCLEOTIDE SEQUENCE</scope>
    <source>
        <strain evidence="4">KCTC 32296</strain>
    </source>
</reference>
<keyword evidence="5" id="KW-1185">Reference proteome</keyword>
<gene>
    <name evidence="4" type="ORF">GCM10011273_28680</name>
</gene>
<dbReference type="PANTHER" id="PTHR21666:SF270">
    <property type="entry name" value="MUREIN HYDROLASE ACTIVATOR ENVC"/>
    <property type="match status" value="1"/>
</dbReference>
<evidence type="ECO:0000259" key="3">
    <source>
        <dbReference type="Pfam" id="PF19353"/>
    </source>
</evidence>
<comment type="caution">
    <text evidence="4">The sequence shown here is derived from an EMBL/GenBank/DDBJ whole genome shotgun (WGS) entry which is preliminary data.</text>
</comment>
<keyword evidence="1" id="KW-0812">Transmembrane</keyword>
<feature type="domain" description="DUF5930" evidence="3">
    <location>
        <begin position="5"/>
        <end position="103"/>
    </location>
</feature>
<dbReference type="InterPro" id="IPR050570">
    <property type="entry name" value="Cell_wall_metabolism_enzyme"/>
</dbReference>
<dbReference type="PANTHER" id="PTHR21666">
    <property type="entry name" value="PEPTIDASE-RELATED"/>
    <property type="match status" value="1"/>
</dbReference>
<dbReference type="GO" id="GO:0004222">
    <property type="term" value="F:metalloendopeptidase activity"/>
    <property type="evidence" value="ECO:0007669"/>
    <property type="project" value="TreeGrafter"/>
</dbReference>
<dbReference type="Gene3D" id="2.70.70.10">
    <property type="entry name" value="Glucose Permease (Domain IIA)"/>
    <property type="match status" value="1"/>
</dbReference>
<dbReference type="SUPFAM" id="SSF51261">
    <property type="entry name" value="Duplicated hybrid motif"/>
    <property type="match status" value="1"/>
</dbReference>
<dbReference type="Pfam" id="PF01551">
    <property type="entry name" value="Peptidase_M23"/>
    <property type="match status" value="1"/>
</dbReference>
<name>A0A918UX81_9CAUL</name>
<feature type="domain" description="M23ase beta-sheet core" evidence="2">
    <location>
        <begin position="277"/>
        <end position="371"/>
    </location>
</feature>
<evidence type="ECO:0000313" key="4">
    <source>
        <dbReference type="EMBL" id="GGZ40269.1"/>
    </source>
</evidence>
<feature type="transmembrane region" description="Helical" evidence="1">
    <location>
        <begin position="45"/>
        <end position="70"/>
    </location>
</feature>
<keyword evidence="1" id="KW-1133">Transmembrane helix</keyword>
<dbReference type="FunFam" id="2.70.70.10:FF:000006">
    <property type="entry name" value="M23 family peptidase"/>
    <property type="match status" value="1"/>
</dbReference>
<dbReference type="CDD" id="cd12797">
    <property type="entry name" value="M23_peptidase"/>
    <property type="match status" value="1"/>
</dbReference>
<organism evidence="4 5">
    <name type="scientific">Asticcacaulis endophyticus</name>
    <dbReference type="NCBI Taxonomy" id="1395890"/>
    <lineage>
        <taxon>Bacteria</taxon>
        <taxon>Pseudomonadati</taxon>
        <taxon>Pseudomonadota</taxon>
        <taxon>Alphaproteobacteria</taxon>
        <taxon>Caulobacterales</taxon>
        <taxon>Caulobacteraceae</taxon>
        <taxon>Asticcacaulis</taxon>
    </lineage>
</organism>
<sequence>MLAVMSKKSFGRLRDVLEQTFPERHLYIRSNGETRGYVLSSGKQFGFTVLASVAVTWLAISTGAVMFIALSESASERQISLMKAQSERWVADRQARLDSATKQLTQASGSLDELASTVEKRHGALIHILKDFKNVPGASATLSPAPVDEALPPIERIYAVRAEQERMVGKAENFAKSRAERLRLAFRLAGLNPAAYAQGGSNANPLLEAKDSKELAQYLDVDEGFASRIRNAAINLNDMRGLQKSSETLPFNRPSYNVRTTSGFGVRFDPINGRPRSHLGLDFAGPYLTPIYSTAPGIVSFSGVRSGYGNAVEIDHGNGFKTRYAHMQSMSVRAGQRVAVGQRLGAMGSTGRSTGVHLHYEVWLNGRPQNPARFVKAGDYVQQN</sequence>
<dbReference type="InterPro" id="IPR011055">
    <property type="entry name" value="Dup_hybrid_motif"/>
</dbReference>
<dbReference type="Proteomes" id="UP000662572">
    <property type="component" value="Unassembled WGS sequence"/>
</dbReference>
<dbReference type="AlphaFoldDB" id="A0A918UX81"/>